<dbReference type="Gene3D" id="3.40.50.150">
    <property type="entry name" value="Vaccinia Virus protein VP39"/>
    <property type="match status" value="1"/>
</dbReference>
<dbReference type="Pfam" id="PF02384">
    <property type="entry name" value="N6_Mtase"/>
    <property type="match status" value="1"/>
</dbReference>
<evidence type="ECO:0000259" key="10">
    <source>
        <dbReference type="Pfam" id="PF12161"/>
    </source>
</evidence>
<dbReference type="InterPro" id="IPR022749">
    <property type="entry name" value="D12N6_MeTrfase_N"/>
</dbReference>
<protein>
    <recommendedName>
        <fullName evidence="2">site-specific DNA-methyltransferase (adenine-specific)</fullName>
        <ecNumber evidence="2">2.1.1.72</ecNumber>
    </recommendedName>
</protein>
<comment type="similarity">
    <text evidence="1">Belongs to the N(4)/N(6)-methyltransferase family.</text>
</comment>
<gene>
    <name evidence="11" type="primary">hsdM_3</name>
    <name evidence="11" type="ORF">AMURIS_02295</name>
</gene>
<evidence type="ECO:0000256" key="8">
    <source>
        <dbReference type="SAM" id="Coils"/>
    </source>
</evidence>
<dbReference type="InterPro" id="IPR002052">
    <property type="entry name" value="DNA_methylase_N6_adenine_CS"/>
</dbReference>
<dbReference type="GO" id="GO:0003677">
    <property type="term" value="F:DNA binding"/>
    <property type="evidence" value="ECO:0007669"/>
    <property type="project" value="InterPro"/>
</dbReference>
<dbReference type="EC" id="2.1.1.72" evidence="2"/>
<evidence type="ECO:0000256" key="3">
    <source>
        <dbReference type="ARBA" id="ARBA00022603"/>
    </source>
</evidence>
<evidence type="ECO:0000256" key="1">
    <source>
        <dbReference type="ARBA" id="ARBA00006594"/>
    </source>
</evidence>
<dbReference type="Proteomes" id="UP000236311">
    <property type="component" value="Unassembled WGS sequence"/>
</dbReference>
<evidence type="ECO:0000313" key="12">
    <source>
        <dbReference type="Proteomes" id="UP000236311"/>
    </source>
</evidence>
<keyword evidence="12" id="KW-1185">Reference proteome</keyword>
<dbReference type="EMBL" id="OFSM01000010">
    <property type="protein sequence ID" value="SOY29574.1"/>
    <property type="molecule type" value="Genomic_DNA"/>
</dbReference>
<evidence type="ECO:0000313" key="11">
    <source>
        <dbReference type="EMBL" id="SOY29574.1"/>
    </source>
</evidence>
<dbReference type="PRINTS" id="PR00507">
    <property type="entry name" value="N12N6MTFRASE"/>
</dbReference>
<evidence type="ECO:0000256" key="4">
    <source>
        <dbReference type="ARBA" id="ARBA00022679"/>
    </source>
</evidence>
<dbReference type="GO" id="GO:0008170">
    <property type="term" value="F:N-methyltransferase activity"/>
    <property type="evidence" value="ECO:0007669"/>
    <property type="project" value="InterPro"/>
</dbReference>
<dbReference type="GO" id="GO:0032259">
    <property type="term" value="P:methylation"/>
    <property type="evidence" value="ECO:0007669"/>
    <property type="project" value="UniProtKB-KW"/>
</dbReference>
<dbReference type="PROSITE" id="PS00092">
    <property type="entry name" value="N6_MTASE"/>
    <property type="match status" value="1"/>
</dbReference>
<keyword evidence="3 11" id="KW-0489">Methyltransferase</keyword>
<evidence type="ECO:0000259" key="9">
    <source>
        <dbReference type="Pfam" id="PF02384"/>
    </source>
</evidence>
<evidence type="ECO:0000256" key="7">
    <source>
        <dbReference type="ARBA" id="ARBA00047942"/>
    </source>
</evidence>
<keyword evidence="4 11" id="KW-0808">Transferase</keyword>
<dbReference type="InterPro" id="IPR029063">
    <property type="entry name" value="SAM-dependent_MTases_sf"/>
</dbReference>
<sequence>MAVKKTELYSSLWASCDALRGGMDASQYKDYVLTLLFMKYVTDKYKGQKYADIKVFDKAHDTNRDPDKRTGCSFDDFIALKNKKNIGDGIDKVIARLAEENDSLKGVIDIAHFNDEAKIGKGQEMVDKLTKLIAIFQRPELDFSKNRAEGDDIIGDAYEYLMRNFATESGKSKGQFYTPAEVSRILAQVIGIDKCTDRDATICDPACGSGSLLIRALTEAPFEIAGYGQEKESSTAGLAKMNAVLHNKPTIRIMSGNTFSDPQFLKAEDASELERFDYIVANPPFSLKNWSDGLKEYGRFTGFGDRPPEKNGDYAWLMHILKTLKSTGKAAVILPHGVLFRGNAEGIIRKAIVDKGWIKGIISLPANLFYGTGIPACIVVIDKEGANNRAGIFMIDAGKGYVKDGNKNRLREQDIYRIVTTFNQQIETDPKYARFVPNKEIKEKNDYNLNISRYIDSSEPEDVQNIYAHIHGGIPEADIDSLWCFWNAFPKLKDSLLGTFRDGYYKLIVKEDQIRPTIFSDSEFTAYGVKMDEAFLRWKACADQELKTLKPGVSAKKLIERLAQVILEEFENLMLIDKYSVYQVLLAYWNEVLGDDVSLILSEDTGYGVARETENITKETKKKDDDGNPERKVVGWEGKLIPKAIVISELFPEEKRAIDELIELAAETDSRLAELIEESESDSILSDISDGGRVRSRDIRDKMVEIKKGAHTPLIDALVEFQNVFPGIKKKADYMDYIGEHILCEAAYGDNGTVTKASIAYALELARLEAPVAEAFENDYKELEAAFKLAERLEDMTKMIKALEKELDTKARERYAALTDDEIMDLLVNRKWYYSIGNGINDLYRTVSHQLADRIMELSRRYENTLLDLLGQVSACESKVKQHLERMGFTW</sequence>
<dbReference type="OrthoDB" id="9814572at2"/>
<dbReference type="Gene3D" id="1.20.1260.30">
    <property type="match status" value="1"/>
</dbReference>
<dbReference type="GO" id="GO:0009007">
    <property type="term" value="F:site-specific DNA-methyltransferase (adenine-specific) activity"/>
    <property type="evidence" value="ECO:0007669"/>
    <property type="project" value="UniProtKB-EC"/>
</dbReference>
<feature type="coiled-coil region" evidence="8">
    <location>
        <begin position="773"/>
        <end position="813"/>
    </location>
</feature>
<dbReference type="Pfam" id="PF12161">
    <property type="entry name" value="HsdM_N"/>
    <property type="match status" value="1"/>
</dbReference>
<keyword evidence="6" id="KW-0680">Restriction system</keyword>
<dbReference type="InterPro" id="IPR051537">
    <property type="entry name" value="DNA_Adenine_Mtase"/>
</dbReference>
<keyword evidence="8" id="KW-0175">Coiled coil</keyword>
<comment type="catalytic activity">
    <reaction evidence="7">
        <text>a 2'-deoxyadenosine in DNA + S-adenosyl-L-methionine = an N(6)-methyl-2'-deoxyadenosine in DNA + S-adenosyl-L-homocysteine + H(+)</text>
        <dbReference type="Rhea" id="RHEA:15197"/>
        <dbReference type="Rhea" id="RHEA-COMP:12418"/>
        <dbReference type="Rhea" id="RHEA-COMP:12419"/>
        <dbReference type="ChEBI" id="CHEBI:15378"/>
        <dbReference type="ChEBI" id="CHEBI:57856"/>
        <dbReference type="ChEBI" id="CHEBI:59789"/>
        <dbReference type="ChEBI" id="CHEBI:90615"/>
        <dbReference type="ChEBI" id="CHEBI:90616"/>
        <dbReference type="EC" id="2.1.1.72"/>
    </reaction>
</comment>
<evidence type="ECO:0000256" key="5">
    <source>
        <dbReference type="ARBA" id="ARBA00022691"/>
    </source>
</evidence>
<evidence type="ECO:0000256" key="6">
    <source>
        <dbReference type="ARBA" id="ARBA00022747"/>
    </source>
</evidence>
<proteinExistence type="inferred from homology"/>
<dbReference type="PANTHER" id="PTHR42933">
    <property type="entry name" value="SLR6095 PROTEIN"/>
    <property type="match status" value="1"/>
</dbReference>
<evidence type="ECO:0000256" key="2">
    <source>
        <dbReference type="ARBA" id="ARBA00011900"/>
    </source>
</evidence>
<dbReference type="SUPFAM" id="SSF53335">
    <property type="entry name" value="S-adenosyl-L-methionine-dependent methyltransferases"/>
    <property type="match status" value="1"/>
</dbReference>
<name>A0A2K4ZGJ3_9FIRM</name>
<dbReference type="RefSeq" id="WP_103239662.1">
    <property type="nucleotide sequence ID" value="NZ_JANJZD010000001.1"/>
</dbReference>
<feature type="domain" description="N6 adenine-specific DNA methyltransferase N-terminal" evidence="10">
    <location>
        <begin position="10"/>
        <end position="136"/>
    </location>
</feature>
<accession>A0A2K4ZGJ3</accession>
<dbReference type="PANTHER" id="PTHR42933:SF3">
    <property type="entry name" value="TYPE I RESTRICTION ENZYME MJAVIII METHYLASE SUBUNIT"/>
    <property type="match status" value="1"/>
</dbReference>
<reference evidence="11 12" key="1">
    <citation type="submission" date="2018-01" db="EMBL/GenBank/DDBJ databases">
        <authorList>
            <person name="Gaut B.S."/>
            <person name="Morton B.R."/>
            <person name="Clegg M.T."/>
            <person name="Duvall M.R."/>
        </authorList>
    </citation>
    <scope>NUCLEOTIDE SEQUENCE [LARGE SCALE GENOMIC DNA]</scope>
    <source>
        <strain evidence="11">GP69</strain>
    </source>
</reference>
<dbReference type="AlphaFoldDB" id="A0A2K4ZGJ3"/>
<feature type="domain" description="DNA methylase adenine-specific" evidence="9">
    <location>
        <begin position="151"/>
        <end position="461"/>
    </location>
</feature>
<dbReference type="GO" id="GO:0009307">
    <property type="term" value="P:DNA restriction-modification system"/>
    <property type="evidence" value="ECO:0007669"/>
    <property type="project" value="UniProtKB-KW"/>
</dbReference>
<dbReference type="InterPro" id="IPR038333">
    <property type="entry name" value="T1MK-like_N_sf"/>
</dbReference>
<keyword evidence="5" id="KW-0949">S-adenosyl-L-methionine</keyword>
<dbReference type="InterPro" id="IPR003356">
    <property type="entry name" value="DNA_methylase_A-5"/>
</dbReference>
<organism evidence="11 12">
    <name type="scientific">Acetatifactor muris</name>
    <dbReference type="NCBI Taxonomy" id="879566"/>
    <lineage>
        <taxon>Bacteria</taxon>
        <taxon>Bacillati</taxon>
        <taxon>Bacillota</taxon>
        <taxon>Clostridia</taxon>
        <taxon>Lachnospirales</taxon>
        <taxon>Lachnospiraceae</taxon>
        <taxon>Acetatifactor</taxon>
    </lineage>
</organism>